<dbReference type="EMBL" id="LFZO01001298">
    <property type="protein sequence ID" value="KXS93433.1"/>
    <property type="molecule type" value="Genomic_DNA"/>
</dbReference>
<keyword evidence="3" id="KW-1185">Reference proteome</keyword>
<proteinExistence type="predicted"/>
<name>A0A139GTB3_9PEZI</name>
<dbReference type="Proteomes" id="UP000073492">
    <property type="component" value="Unassembled WGS sequence"/>
</dbReference>
<protein>
    <submittedName>
        <fullName evidence="2">Uncharacterized protein</fullName>
    </submittedName>
</protein>
<sequence>MDILMDVGIVHLFITTAQGAWPIPFDSFSRAIKAVHGSGVLLLRTGRASLSKHRWEKSKPPSSLKVTKAKVTKEQAYQLDIPRSSGERMTDGQITQQVVHRTGDRRRPDDKAFQLVA</sequence>
<feature type="compositionally biased region" description="Basic and acidic residues" evidence="1">
    <location>
        <begin position="101"/>
        <end position="117"/>
    </location>
</feature>
<comment type="caution">
    <text evidence="2">The sequence shown here is derived from an EMBL/GenBank/DDBJ whole genome shotgun (WGS) entry which is preliminary data.</text>
</comment>
<feature type="region of interest" description="Disordered" evidence="1">
    <location>
        <begin position="81"/>
        <end position="117"/>
    </location>
</feature>
<evidence type="ECO:0000256" key="1">
    <source>
        <dbReference type="SAM" id="MobiDB-lite"/>
    </source>
</evidence>
<gene>
    <name evidence="2" type="ORF">AC579_111</name>
</gene>
<reference evidence="2 3" key="1">
    <citation type="submission" date="2015-07" db="EMBL/GenBank/DDBJ databases">
        <title>Comparative genomics of the Sigatoka disease complex on banana suggests a link between parallel evolutionary changes in Pseudocercospora fijiensis and Pseudocercospora eumusae and increased virulence on the banana host.</title>
        <authorList>
            <person name="Chang T.-C."/>
            <person name="Salvucci A."/>
            <person name="Crous P.W."/>
            <person name="Stergiopoulos I."/>
        </authorList>
    </citation>
    <scope>NUCLEOTIDE SEQUENCE [LARGE SCALE GENOMIC DNA]</scope>
    <source>
        <strain evidence="2 3">CBS 116634</strain>
    </source>
</reference>
<dbReference type="AlphaFoldDB" id="A0A139GTB3"/>
<evidence type="ECO:0000313" key="3">
    <source>
        <dbReference type="Proteomes" id="UP000073492"/>
    </source>
</evidence>
<evidence type="ECO:0000313" key="2">
    <source>
        <dbReference type="EMBL" id="KXS93433.1"/>
    </source>
</evidence>
<organism evidence="2 3">
    <name type="scientific">Pseudocercospora musae</name>
    <dbReference type="NCBI Taxonomy" id="113226"/>
    <lineage>
        <taxon>Eukaryota</taxon>
        <taxon>Fungi</taxon>
        <taxon>Dikarya</taxon>
        <taxon>Ascomycota</taxon>
        <taxon>Pezizomycotina</taxon>
        <taxon>Dothideomycetes</taxon>
        <taxon>Dothideomycetidae</taxon>
        <taxon>Mycosphaerellales</taxon>
        <taxon>Mycosphaerellaceae</taxon>
        <taxon>Pseudocercospora</taxon>
    </lineage>
</organism>
<accession>A0A139GTB3</accession>